<keyword evidence="2" id="KW-1185">Reference proteome</keyword>
<organism evidence="1 2">
    <name type="scientific">Jiella mangrovi</name>
    <dbReference type="NCBI Taxonomy" id="2821407"/>
    <lineage>
        <taxon>Bacteria</taxon>
        <taxon>Pseudomonadati</taxon>
        <taxon>Pseudomonadota</taxon>
        <taxon>Alphaproteobacteria</taxon>
        <taxon>Hyphomicrobiales</taxon>
        <taxon>Aurantimonadaceae</taxon>
        <taxon>Jiella</taxon>
    </lineage>
</organism>
<name>A0ABS4BGT6_9HYPH</name>
<evidence type="ECO:0000313" key="2">
    <source>
        <dbReference type="Proteomes" id="UP000678276"/>
    </source>
</evidence>
<dbReference type="RefSeq" id="WP_209594188.1">
    <property type="nucleotide sequence ID" value="NZ_JAGJCF010000005.1"/>
</dbReference>
<proteinExistence type="predicted"/>
<dbReference type="EMBL" id="JAGJCF010000005">
    <property type="protein sequence ID" value="MBP0615757.1"/>
    <property type="molecule type" value="Genomic_DNA"/>
</dbReference>
<evidence type="ECO:0000313" key="1">
    <source>
        <dbReference type="EMBL" id="MBP0615757.1"/>
    </source>
</evidence>
<reference evidence="1 2" key="1">
    <citation type="submission" date="2021-04" db="EMBL/GenBank/DDBJ databases">
        <title>Whole genome sequence of Jiella sp. KSK16Y-1.</title>
        <authorList>
            <person name="Tuo L."/>
        </authorList>
    </citation>
    <scope>NUCLEOTIDE SEQUENCE [LARGE SCALE GENOMIC DNA]</scope>
    <source>
        <strain evidence="1 2">KSK16Y-1</strain>
    </source>
</reference>
<sequence>MDIDSNMEIGNLTIAVARPDVSGVAVQLGPFFYGHGDQRRRHFFDAGVWRSNGLHLFAVKPRRSSRYQGLLEILKLLQRDDQRLASAHLYAVNEDHLAPWQIHRAKLINRALALTDDEADQVAMDCIAAAEGPIQVVDIYLRTKLGHRCLSAVARLVAHGKVVMPHRALLDTDAFVEAAEKEVRR</sequence>
<dbReference type="Proteomes" id="UP000678276">
    <property type="component" value="Unassembled WGS sequence"/>
</dbReference>
<protein>
    <submittedName>
        <fullName evidence="1">Uncharacterized protein</fullName>
    </submittedName>
</protein>
<gene>
    <name evidence="1" type="ORF">J6595_09210</name>
</gene>
<accession>A0ABS4BGT6</accession>
<comment type="caution">
    <text evidence="1">The sequence shown here is derived from an EMBL/GenBank/DDBJ whole genome shotgun (WGS) entry which is preliminary data.</text>
</comment>